<dbReference type="EC" id="1.1.1.40" evidence="5"/>
<dbReference type="SMART" id="SM01274">
    <property type="entry name" value="malic"/>
    <property type="match status" value="1"/>
</dbReference>
<evidence type="ECO:0000256" key="4">
    <source>
        <dbReference type="ARBA" id="ARBA00023002"/>
    </source>
</evidence>
<evidence type="ECO:0000256" key="2">
    <source>
        <dbReference type="ARBA" id="ARBA00008785"/>
    </source>
</evidence>
<feature type="domain" description="Malic enzyme N-terminal" evidence="13">
    <location>
        <begin position="18"/>
        <end position="151"/>
    </location>
</feature>
<dbReference type="FunFam" id="3.40.50.720:FF:000095">
    <property type="entry name" value="NADP-dependent malic enzyme"/>
    <property type="match status" value="1"/>
</dbReference>
<feature type="active site" description="Proton acceptor" evidence="9">
    <location>
        <position position="94"/>
    </location>
</feature>
<dbReference type="STRING" id="1796497.GCE9029_04458"/>
<keyword evidence="3 11" id="KW-0479">Metal-binding</keyword>
<dbReference type="EMBL" id="FIZX01000005">
    <property type="protein sequence ID" value="CZF84524.1"/>
    <property type="molecule type" value="Genomic_DNA"/>
</dbReference>
<evidence type="ECO:0000313" key="15">
    <source>
        <dbReference type="Proteomes" id="UP000071641"/>
    </source>
</evidence>
<dbReference type="InterPro" id="IPR015884">
    <property type="entry name" value="Malic_enzyme_CS"/>
</dbReference>
<dbReference type="SUPFAM" id="SSF53223">
    <property type="entry name" value="Aminoacid dehydrogenase-like, N-terminal domain"/>
    <property type="match status" value="1"/>
</dbReference>
<evidence type="ECO:0000256" key="10">
    <source>
        <dbReference type="PIRSR" id="PIRSR000106-2"/>
    </source>
</evidence>
<keyword evidence="15" id="KW-1185">Reference proteome</keyword>
<feature type="binding site" evidence="11">
    <location>
        <position position="162"/>
    </location>
    <ligand>
        <name>a divalent metal cation</name>
        <dbReference type="ChEBI" id="CHEBI:60240"/>
    </ligand>
</feature>
<evidence type="ECO:0000259" key="12">
    <source>
        <dbReference type="SMART" id="SM00919"/>
    </source>
</evidence>
<evidence type="ECO:0000256" key="6">
    <source>
        <dbReference type="ARBA" id="ARBA00040273"/>
    </source>
</evidence>
<dbReference type="OrthoDB" id="9805787at2"/>
<evidence type="ECO:0000259" key="13">
    <source>
        <dbReference type="SMART" id="SM01274"/>
    </source>
</evidence>
<evidence type="ECO:0000256" key="1">
    <source>
        <dbReference type="ARBA" id="ARBA00001936"/>
    </source>
</evidence>
<evidence type="ECO:0000313" key="14">
    <source>
        <dbReference type="EMBL" id="CZF84524.1"/>
    </source>
</evidence>
<dbReference type="Gene3D" id="3.40.50.720">
    <property type="entry name" value="NAD(P)-binding Rossmann-like Domain"/>
    <property type="match status" value="1"/>
</dbReference>
<evidence type="ECO:0000256" key="7">
    <source>
        <dbReference type="ARBA" id="ARBA00050924"/>
    </source>
</evidence>
<gene>
    <name evidence="14" type="primary">maeB</name>
    <name evidence="14" type="ORF">GCE9029_04458</name>
</gene>
<comment type="similarity">
    <text evidence="2">Belongs to the malic enzymes family.</text>
</comment>
<evidence type="ECO:0000256" key="9">
    <source>
        <dbReference type="PIRSR" id="PIRSR000106-1"/>
    </source>
</evidence>
<evidence type="ECO:0000256" key="5">
    <source>
        <dbReference type="ARBA" id="ARBA00038964"/>
    </source>
</evidence>
<dbReference type="GO" id="GO:0051287">
    <property type="term" value="F:NAD binding"/>
    <property type="evidence" value="ECO:0007669"/>
    <property type="project" value="InterPro"/>
</dbReference>
<accession>A0A128FDW9</accession>
<dbReference type="CDD" id="cd05311">
    <property type="entry name" value="NAD_bind_2_malic_enz"/>
    <property type="match status" value="1"/>
</dbReference>
<comment type="catalytic activity">
    <reaction evidence="8">
        <text>oxaloacetate + H(+) = pyruvate + CO2</text>
        <dbReference type="Rhea" id="RHEA:15641"/>
        <dbReference type="ChEBI" id="CHEBI:15361"/>
        <dbReference type="ChEBI" id="CHEBI:15378"/>
        <dbReference type="ChEBI" id="CHEBI:16452"/>
        <dbReference type="ChEBI" id="CHEBI:16526"/>
        <dbReference type="EC" id="1.1.1.40"/>
    </reaction>
</comment>
<feature type="active site" description="Proton donor" evidence="9">
    <location>
        <position position="39"/>
    </location>
</feature>
<dbReference type="Pfam" id="PF00390">
    <property type="entry name" value="malic"/>
    <property type="match status" value="1"/>
</dbReference>
<dbReference type="Gene3D" id="3.40.50.10380">
    <property type="entry name" value="Malic enzyme, N-terminal domain"/>
    <property type="match status" value="1"/>
</dbReference>
<dbReference type="AlphaFoldDB" id="A0A128FDW9"/>
<dbReference type="PANTHER" id="PTHR43237:SF4">
    <property type="entry name" value="NADP-DEPENDENT MALIC ENZYME"/>
    <property type="match status" value="1"/>
</dbReference>
<dbReference type="GO" id="GO:0046872">
    <property type="term" value="F:metal ion binding"/>
    <property type="evidence" value="ECO:0007669"/>
    <property type="project" value="UniProtKB-KW"/>
</dbReference>
<dbReference type="GO" id="GO:0008948">
    <property type="term" value="F:oxaloacetate decarboxylase activity"/>
    <property type="evidence" value="ECO:0007669"/>
    <property type="project" value="RHEA"/>
</dbReference>
<dbReference type="PIRSF" id="PIRSF000106">
    <property type="entry name" value="ME"/>
    <property type="match status" value="1"/>
</dbReference>
<dbReference type="RefSeq" id="WP_062666988.1">
    <property type="nucleotide sequence ID" value="NZ_FIZX01000005.1"/>
</dbReference>
<dbReference type="InterPro" id="IPR046346">
    <property type="entry name" value="Aminoacid_DH-like_N_sf"/>
</dbReference>
<dbReference type="InterPro" id="IPR051674">
    <property type="entry name" value="Malate_Decarboxylase"/>
</dbReference>
<name>A0A128FDW9_9GAMM</name>
<feature type="domain" description="Malic enzyme NAD-binding" evidence="12">
    <location>
        <begin position="163"/>
        <end position="399"/>
    </location>
</feature>
<dbReference type="GO" id="GO:0004473">
    <property type="term" value="F:malate dehydrogenase (decarboxylating) (NADP+) activity"/>
    <property type="evidence" value="ECO:0007669"/>
    <property type="project" value="UniProtKB-EC"/>
</dbReference>
<dbReference type="FunFam" id="3.40.50.10380:FF:000003">
    <property type="entry name" value="NADP-dependent malic enzyme"/>
    <property type="match status" value="1"/>
</dbReference>
<evidence type="ECO:0000256" key="11">
    <source>
        <dbReference type="PIRSR" id="PIRSR000106-3"/>
    </source>
</evidence>
<feature type="binding site" evidence="11">
    <location>
        <position position="136"/>
    </location>
    <ligand>
        <name>a divalent metal cation</name>
        <dbReference type="ChEBI" id="CHEBI:60240"/>
    </ligand>
</feature>
<comment type="cofactor">
    <cofactor evidence="1">
        <name>Mn(2+)</name>
        <dbReference type="ChEBI" id="CHEBI:29035"/>
    </cofactor>
</comment>
<dbReference type="InterPro" id="IPR045213">
    <property type="entry name" value="Malic_NAD-bd_bact_type"/>
</dbReference>
<evidence type="ECO:0000256" key="3">
    <source>
        <dbReference type="ARBA" id="ARBA00022723"/>
    </source>
</evidence>
<dbReference type="PROSITE" id="PS00331">
    <property type="entry name" value="MALIC_ENZYMES"/>
    <property type="match status" value="1"/>
</dbReference>
<comment type="catalytic activity">
    <reaction evidence="7">
        <text>(S)-malate + NADP(+) = pyruvate + CO2 + NADPH</text>
        <dbReference type="Rhea" id="RHEA:18253"/>
        <dbReference type="ChEBI" id="CHEBI:15361"/>
        <dbReference type="ChEBI" id="CHEBI:15589"/>
        <dbReference type="ChEBI" id="CHEBI:16526"/>
        <dbReference type="ChEBI" id="CHEBI:57783"/>
        <dbReference type="ChEBI" id="CHEBI:58349"/>
        <dbReference type="EC" id="1.1.1.40"/>
    </reaction>
</comment>
<feature type="binding site" evidence="10">
    <location>
        <position position="286"/>
    </location>
    <ligand>
        <name>(S)-malate</name>
        <dbReference type="ChEBI" id="CHEBI:15589"/>
    </ligand>
</feature>
<protein>
    <recommendedName>
        <fullName evidence="6">NADP-dependent malic enzyme</fullName>
        <ecNumber evidence="5">1.1.1.40</ecNumber>
    </recommendedName>
</protein>
<proteinExistence type="inferred from homology"/>
<evidence type="ECO:0000256" key="8">
    <source>
        <dbReference type="ARBA" id="ARBA00051384"/>
    </source>
</evidence>
<dbReference type="InterPro" id="IPR012302">
    <property type="entry name" value="Malic_NAD-bd"/>
</dbReference>
<reference evidence="15" key="1">
    <citation type="submission" date="2016-02" db="EMBL/GenBank/DDBJ databases">
        <authorList>
            <person name="Rodrigo-Torres Lidia"/>
            <person name="Arahal R.David."/>
        </authorList>
    </citation>
    <scope>NUCLEOTIDE SEQUENCE [LARGE SCALE GENOMIC DNA]</scope>
    <source>
        <strain evidence="15">CECT 9029</strain>
    </source>
</reference>
<organism evidence="14 15">
    <name type="scientific">Grimontia celer</name>
    <dbReference type="NCBI Taxonomy" id="1796497"/>
    <lineage>
        <taxon>Bacteria</taxon>
        <taxon>Pseudomonadati</taxon>
        <taxon>Pseudomonadota</taxon>
        <taxon>Gammaproteobacteria</taxon>
        <taxon>Vibrionales</taxon>
        <taxon>Vibrionaceae</taxon>
        <taxon>Grimontia</taxon>
    </lineage>
</organism>
<dbReference type="InterPro" id="IPR012301">
    <property type="entry name" value="Malic_N_dom"/>
</dbReference>
<feature type="binding site" evidence="11">
    <location>
        <position position="137"/>
    </location>
    <ligand>
        <name>a divalent metal cation</name>
        <dbReference type="ChEBI" id="CHEBI:60240"/>
    </ligand>
</feature>
<dbReference type="InterPro" id="IPR036291">
    <property type="entry name" value="NAD(P)-bd_dom_sf"/>
</dbReference>
<dbReference type="PANTHER" id="PTHR43237">
    <property type="entry name" value="NADP-DEPENDENT MALIC ENZYME"/>
    <property type="match status" value="1"/>
</dbReference>
<keyword evidence="4 14" id="KW-0560">Oxidoreductase</keyword>
<dbReference type="Pfam" id="PF03949">
    <property type="entry name" value="Malic_M"/>
    <property type="match status" value="1"/>
</dbReference>
<comment type="cofactor">
    <cofactor evidence="11">
        <name>Mg(2+)</name>
        <dbReference type="ChEBI" id="CHEBI:18420"/>
    </cofactor>
    <cofactor evidence="11">
        <name>Mn(2+)</name>
        <dbReference type="ChEBI" id="CHEBI:29035"/>
    </cofactor>
    <text evidence="11">Divalent metal cations. Prefers magnesium or manganese.</text>
</comment>
<dbReference type="Proteomes" id="UP000071641">
    <property type="component" value="Unassembled WGS sequence"/>
</dbReference>
<dbReference type="InterPro" id="IPR001891">
    <property type="entry name" value="Malic_OxRdtase"/>
</dbReference>
<sequence length="418" mass="45733">MSEDKRQQALDYHEFPVPGKISVELSKPADTVEDLALAYSPGVAEPVREIAQDADNVYKYTAKGNMVAVISNGTAILGLGNLGPLASKPVMEGKALLFKRFAGLDSIDIEVKHRTIEEFVDTVANISDTFGGINLEDIKAPDCFEIEKQLIERCHVPVFHDDQHGTAIVTAAGMLNALELQGKDIKESVIICLGAGAAAVACMELLIKCGAQREKIYMLDRKGVIHTRRDDINEYKQLFANNTDKRTLEDVIEGADIFLGVSGPDLLPPEALKLMADKPIVFACSNPDPEIKPELAHEVRDDLIMGTGRSDYPNQVNNVLCFPFIFRGALDVRASRINDEMKLAAVEAIRALAKEPVPEGVLKAARVDKLEFGKEYIIPKPMDPRLLPRVAKAVAEAAVESGVARIEMPENYMADKEA</sequence>
<dbReference type="SMART" id="SM00919">
    <property type="entry name" value="Malic_M"/>
    <property type="match status" value="1"/>
</dbReference>
<dbReference type="InterPro" id="IPR037062">
    <property type="entry name" value="Malic_N_dom_sf"/>
</dbReference>
<dbReference type="SUPFAM" id="SSF51735">
    <property type="entry name" value="NAD(P)-binding Rossmann-fold domains"/>
    <property type="match status" value="1"/>
</dbReference>
<feature type="binding site" evidence="10">
    <location>
        <position position="317"/>
    </location>
    <ligand>
        <name>(S)-malate</name>
        <dbReference type="ChEBI" id="CHEBI:15589"/>
    </ligand>
</feature>